<keyword evidence="2" id="KW-1185">Reference proteome</keyword>
<evidence type="ECO:0000313" key="2">
    <source>
        <dbReference type="Proteomes" id="UP000182719"/>
    </source>
</evidence>
<organism evidence="1 2">
    <name type="scientific">Stigmatella aurantiaca</name>
    <dbReference type="NCBI Taxonomy" id="41"/>
    <lineage>
        <taxon>Bacteria</taxon>
        <taxon>Pseudomonadati</taxon>
        <taxon>Myxococcota</taxon>
        <taxon>Myxococcia</taxon>
        <taxon>Myxococcales</taxon>
        <taxon>Cystobacterineae</taxon>
        <taxon>Archangiaceae</taxon>
        <taxon>Stigmatella</taxon>
    </lineage>
</organism>
<dbReference type="OrthoDB" id="8692at2"/>
<protein>
    <submittedName>
        <fullName evidence="1">Uncharacterized protein</fullName>
    </submittedName>
</protein>
<dbReference type="AlphaFoldDB" id="A0A1H8EB30"/>
<reference evidence="2" key="1">
    <citation type="submission" date="2016-10" db="EMBL/GenBank/DDBJ databases">
        <authorList>
            <person name="Varghese N."/>
            <person name="Submissions S."/>
        </authorList>
    </citation>
    <scope>NUCLEOTIDE SEQUENCE [LARGE SCALE GENOMIC DNA]</scope>
    <source>
        <strain evidence="2">DSM 17044</strain>
    </source>
</reference>
<gene>
    <name evidence="1" type="ORF">SAMN05444354_13240</name>
</gene>
<dbReference type="RefSeq" id="WP_075011092.1">
    <property type="nucleotide sequence ID" value="NZ_FOAP01000032.1"/>
</dbReference>
<dbReference type="Proteomes" id="UP000182719">
    <property type="component" value="Unassembled WGS sequence"/>
</dbReference>
<proteinExistence type="predicted"/>
<evidence type="ECO:0000313" key="1">
    <source>
        <dbReference type="EMBL" id="SEN16047.1"/>
    </source>
</evidence>
<dbReference type="EMBL" id="FOAP01000032">
    <property type="protein sequence ID" value="SEN16047.1"/>
    <property type="molecule type" value="Genomic_DNA"/>
</dbReference>
<accession>A0A1H8EB30</accession>
<sequence>MSRWKVTGAVGVTALLAAGAVTTWRWGRERRDPPGAPQAPVAQVQAALQAALPAQARQAPRLTNPSAYIPAQCYAATQDVPGGRTRNGCFSCHQEPRAPNYTEDAEVQTLLSVPRPAEDNRWTNVHQPPPPVELPEAELLAWVRASNYVDAQGGLTLAQALAKPPATWDANGDGRWEGYVPDCAFQPDSEGFDRAPDGSMTGWRAFAYAPFPGLFWPANGSASDVLIRLPAEFRRDREGRESPAVYRINLAILEAYIRRVDVPVPSTDERELGSDLDGDGRLGMASRVAFVWPPKPGQAFGYVGQAAGLDRARDGWPAAGLYPRGTEFLHSLRYLDVERGEVRMAARMKELRYMRKTRWLTYSDLQLQAEAEAREKLRNPDKLKTVLADAERGVGTGTGWLMQGFIEDAGGALRPQNIEETAACIGCHGGVGAATDGTFSFARKLDPASAFRGGWYHWGQRGMKGIAEPKRADGRGEYAHWLEQVGGGDDFGSNDEIQARFFRPDGTLQPAAVNTLSRDIASLLMPSPDRALRLNRAYLGLVKAQQFERGRDVVVGSAPKVLLRLEQDGATGIEEPVTPGWMAPEKSAAR</sequence>
<name>A0A1H8EB30_STIAU</name>